<comment type="similarity">
    <text evidence="5">Belongs to the GHMP kinase family.</text>
</comment>
<dbReference type="InterPro" id="IPR001174">
    <property type="entry name" value="HddA/FKP"/>
</dbReference>
<dbReference type="PIRSF" id="PIRSF036406">
    <property type="entry name" value="Hept_kin"/>
    <property type="match status" value="1"/>
</dbReference>
<reference evidence="8 9" key="1">
    <citation type="submission" date="2018-08" db="EMBL/GenBank/DDBJ databases">
        <title>A genome reference for cultivated species of the human gut microbiota.</title>
        <authorList>
            <person name="Zou Y."/>
            <person name="Xue W."/>
            <person name="Luo G."/>
        </authorList>
    </citation>
    <scope>NUCLEOTIDE SEQUENCE [LARGE SCALE GENOMIC DNA]</scope>
    <source>
        <strain evidence="8 9">AM43-11</strain>
    </source>
</reference>
<feature type="domain" description="GHMP kinase C-terminal" evidence="7">
    <location>
        <begin position="232"/>
        <end position="306"/>
    </location>
</feature>
<dbReference type="InterPro" id="IPR052203">
    <property type="entry name" value="GHMP_Kinase-Related"/>
</dbReference>
<proteinExistence type="inferred from homology"/>
<dbReference type="PRINTS" id="PR00960">
    <property type="entry name" value="LMBPPROTEIN"/>
</dbReference>
<feature type="domain" description="GHMP kinase N-terminal" evidence="6">
    <location>
        <begin position="78"/>
        <end position="156"/>
    </location>
</feature>
<gene>
    <name evidence="8" type="ORF">DW927_07785</name>
</gene>
<dbReference type="InterPro" id="IPR036554">
    <property type="entry name" value="GHMP_kinase_C_sf"/>
</dbReference>
<dbReference type="RefSeq" id="WP_118591002.1">
    <property type="nucleotide sequence ID" value="NZ_QSFP01000007.1"/>
</dbReference>
<dbReference type="InterPro" id="IPR006204">
    <property type="entry name" value="GHMP_kinase_N_dom"/>
</dbReference>
<dbReference type="Proteomes" id="UP000284465">
    <property type="component" value="Unassembled WGS sequence"/>
</dbReference>
<evidence type="ECO:0000256" key="4">
    <source>
        <dbReference type="ARBA" id="ARBA00022840"/>
    </source>
</evidence>
<dbReference type="GO" id="GO:0005524">
    <property type="term" value="F:ATP binding"/>
    <property type="evidence" value="ECO:0007669"/>
    <property type="project" value="UniProtKB-KW"/>
</dbReference>
<keyword evidence="3 8" id="KW-0418">Kinase</keyword>
<dbReference type="GO" id="GO:0042352">
    <property type="term" value="P:GDP-L-fucose salvage"/>
    <property type="evidence" value="ECO:0007669"/>
    <property type="project" value="TreeGrafter"/>
</dbReference>
<evidence type="ECO:0000313" key="9">
    <source>
        <dbReference type="Proteomes" id="UP000284465"/>
    </source>
</evidence>
<comment type="caution">
    <text evidence="8">The sequence shown here is derived from an EMBL/GenBank/DDBJ whole genome shotgun (WGS) entry which is preliminary data.</text>
</comment>
<keyword evidence="4" id="KW-0067">ATP-binding</keyword>
<organism evidence="8 9">
    <name type="scientific">Roseburia intestinalis</name>
    <dbReference type="NCBI Taxonomy" id="166486"/>
    <lineage>
        <taxon>Bacteria</taxon>
        <taxon>Bacillati</taxon>
        <taxon>Bacillota</taxon>
        <taxon>Clostridia</taxon>
        <taxon>Lachnospirales</taxon>
        <taxon>Lachnospiraceae</taxon>
        <taxon>Roseburia</taxon>
    </lineage>
</organism>
<dbReference type="PANTHER" id="PTHR32463:SF0">
    <property type="entry name" value="L-FUCOSE KINASE"/>
    <property type="match status" value="1"/>
</dbReference>
<evidence type="ECO:0000256" key="1">
    <source>
        <dbReference type="ARBA" id="ARBA00022679"/>
    </source>
</evidence>
<dbReference type="AlphaFoldDB" id="A0A1Q6SFB8"/>
<keyword evidence="1" id="KW-0808">Transferase</keyword>
<evidence type="ECO:0000256" key="3">
    <source>
        <dbReference type="ARBA" id="ARBA00022777"/>
    </source>
</evidence>
<accession>A0A1Q6SFB8</accession>
<evidence type="ECO:0000313" key="8">
    <source>
        <dbReference type="EMBL" id="RHA67618.1"/>
    </source>
</evidence>
<dbReference type="SUPFAM" id="SSF55060">
    <property type="entry name" value="GHMP Kinase, C-terminal domain"/>
    <property type="match status" value="1"/>
</dbReference>
<name>A0A1Q6SFB8_9FIRM</name>
<protein>
    <submittedName>
        <fullName evidence="8">Kinase</fullName>
    </submittedName>
</protein>
<dbReference type="InterPro" id="IPR014606">
    <property type="entry name" value="Heptose_7-P_kinase"/>
</dbReference>
<dbReference type="Gene3D" id="3.30.230.120">
    <property type="match status" value="1"/>
</dbReference>
<dbReference type="InterPro" id="IPR020568">
    <property type="entry name" value="Ribosomal_Su5_D2-typ_SF"/>
</dbReference>
<dbReference type="InterPro" id="IPR013750">
    <property type="entry name" value="GHMP_kinase_C_dom"/>
</dbReference>
<evidence type="ECO:0000259" key="7">
    <source>
        <dbReference type="Pfam" id="PF08544"/>
    </source>
</evidence>
<keyword evidence="2" id="KW-0547">Nucleotide-binding</keyword>
<dbReference type="EMBL" id="QSFP01000007">
    <property type="protein sequence ID" value="RHA67618.1"/>
    <property type="molecule type" value="Genomic_DNA"/>
</dbReference>
<evidence type="ECO:0000259" key="6">
    <source>
        <dbReference type="Pfam" id="PF00288"/>
    </source>
</evidence>
<dbReference type="SUPFAM" id="SSF54211">
    <property type="entry name" value="Ribosomal protein S5 domain 2-like"/>
    <property type="match status" value="1"/>
</dbReference>
<dbReference type="GO" id="GO:0050201">
    <property type="term" value="F:fucokinase activity"/>
    <property type="evidence" value="ECO:0007669"/>
    <property type="project" value="TreeGrafter"/>
</dbReference>
<sequence length="331" mass="37054">MIITQTPFRMSFFGGGTDFPGFYREHGGAVLSTTFDKYCYVNVRHLPRFFDYTTELSYAKTERVTDVESIEHPAIREAMKMLDMHEIRLTYEADLPARSGLGTSSSFAVGMLNAFYALKGKYADKRKLADDAIYLERVLCKESGGIQDQIAASFGGFNKISFNADGYTVSPVIISPERKLRLNDNLMLFFTGFSRFSSDIQVEAEKSLKSKEAQLLEMLQLVDEAEQVLTSKTDLTEFGKLLDYTWKLKRGITSKVSTDSIDAIYDKAIKAGATGGKLLGAGGGGFLLFYVETEKQKNVLEALNNLLYVPFEFETAGTQVIHYTPESYEPR</sequence>
<evidence type="ECO:0000256" key="2">
    <source>
        <dbReference type="ARBA" id="ARBA00022741"/>
    </source>
</evidence>
<dbReference type="Pfam" id="PF00288">
    <property type="entry name" value="GHMP_kinases_N"/>
    <property type="match status" value="1"/>
</dbReference>
<dbReference type="PANTHER" id="PTHR32463">
    <property type="entry name" value="L-FUCOSE KINASE"/>
    <property type="match status" value="1"/>
</dbReference>
<dbReference type="Pfam" id="PF08544">
    <property type="entry name" value="GHMP_kinases_C"/>
    <property type="match status" value="1"/>
</dbReference>
<evidence type="ECO:0000256" key="5">
    <source>
        <dbReference type="ARBA" id="ARBA00038121"/>
    </source>
</evidence>